<comment type="pathway">
    <text evidence="5">Amino-acid biosynthesis; L-methionine biosynthesis via de novo pathway; L-homocysteine from L-cystathionine: step 1/1.</text>
</comment>
<dbReference type="PANTHER" id="PTHR43500:SF1">
    <property type="entry name" value="CYSTATHIONINE BETA-LYASE-RELATED"/>
    <property type="match status" value="1"/>
</dbReference>
<sequence length="229" mass="24738">EVQDVPAIAAAAHRAGAVVALDNTYAAGVLFDAFKHGVDVTMQALTKYVGGHSDLLLGSVTVRADDHYTALGRAHQLLGMTVSPDDCSLALRGLQTLAVRLAHLERSTLAVARWLSARPEIQTVLHPALPSCPGHEVWARDFEGSASVFSVVFREQVPRDAIVSFIDHLRLFKIGYSWGGVTSLAVPYFDAVRQVRAYGDRLVRFNIGLEDVDDLIADLDAALTVLPSP</sequence>
<accession>A0A6J4V6G7</accession>
<dbReference type="InterPro" id="IPR054542">
    <property type="entry name" value="Cys_met_metab_PP"/>
</dbReference>
<comment type="catalytic activity">
    <reaction evidence="6">
        <text>L,L-cystathionine + H2O = L-homocysteine + pyruvate + NH4(+)</text>
        <dbReference type="Rhea" id="RHEA:13965"/>
        <dbReference type="ChEBI" id="CHEBI:15361"/>
        <dbReference type="ChEBI" id="CHEBI:15377"/>
        <dbReference type="ChEBI" id="CHEBI:28938"/>
        <dbReference type="ChEBI" id="CHEBI:58161"/>
        <dbReference type="ChEBI" id="CHEBI:58199"/>
    </reaction>
</comment>
<dbReference type="SUPFAM" id="SSF53383">
    <property type="entry name" value="PLP-dependent transferases"/>
    <property type="match status" value="1"/>
</dbReference>
<feature type="non-terminal residue" evidence="9">
    <location>
        <position position="1"/>
    </location>
</feature>
<dbReference type="GO" id="GO:0019346">
    <property type="term" value="P:transsulfuration"/>
    <property type="evidence" value="ECO:0007669"/>
    <property type="project" value="InterPro"/>
</dbReference>
<evidence type="ECO:0000256" key="6">
    <source>
        <dbReference type="ARBA" id="ARBA00047517"/>
    </source>
</evidence>
<dbReference type="PROSITE" id="PS00868">
    <property type="entry name" value="CYS_MET_METAB_PP"/>
    <property type="match status" value="1"/>
</dbReference>
<comment type="cofactor">
    <cofactor evidence="1 8">
        <name>pyridoxal 5'-phosphate</name>
        <dbReference type="ChEBI" id="CHEBI:597326"/>
    </cofactor>
</comment>
<name>A0A6J4V6G7_9BACT</name>
<gene>
    <name evidence="9" type="ORF">AVDCRST_MAG19-2510</name>
</gene>
<dbReference type="Pfam" id="PF01053">
    <property type="entry name" value="Cys_Met_Meta_PP"/>
    <property type="match status" value="1"/>
</dbReference>
<dbReference type="AlphaFoldDB" id="A0A6J4V6G7"/>
<keyword evidence="4 9" id="KW-0456">Lyase</keyword>
<evidence type="ECO:0000256" key="3">
    <source>
        <dbReference type="ARBA" id="ARBA00022898"/>
    </source>
</evidence>
<dbReference type="EMBL" id="CADCWL010000123">
    <property type="protein sequence ID" value="CAA9568593.1"/>
    <property type="molecule type" value="Genomic_DNA"/>
</dbReference>
<comment type="similarity">
    <text evidence="2 8">Belongs to the trans-sulfuration enzymes family.</text>
</comment>
<dbReference type="InterPro" id="IPR015421">
    <property type="entry name" value="PyrdxlP-dep_Trfase_major"/>
</dbReference>
<comment type="catalytic activity">
    <reaction evidence="7">
        <text>an S-substituted L-cysteine + H2O = a thiol + pyruvate + NH4(+)</text>
        <dbReference type="Rhea" id="RHEA:18121"/>
        <dbReference type="ChEBI" id="CHEBI:15361"/>
        <dbReference type="ChEBI" id="CHEBI:15377"/>
        <dbReference type="ChEBI" id="CHEBI:28938"/>
        <dbReference type="ChEBI" id="CHEBI:29256"/>
        <dbReference type="ChEBI" id="CHEBI:58717"/>
        <dbReference type="EC" id="4.4.1.13"/>
    </reaction>
</comment>
<dbReference type="Gene3D" id="3.40.640.10">
    <property type="entry name" value="Type I PLP-dependent aspartate aminotransferase-like (Major domain)"/>
    <property type="match status" value="1"/>
</dbReference>
<dbReference type="InterPro" id="IPR015424">
    <property type="entry name" value="PyrdxlP-dep_Trfase"/>
</dbReference>
<dbReference type="GO" id="GO:0030170">
    <property type="term" value="F:pyridoxal phosphate binding"/>
    <property type="evidence" value="ECO:0007669"/>
    <property type="project" value="InterPro"/>
</dbReference>
<dbReference type="InterPro" id="IPR000277">
    <property type="entry name" value="Cys/Met-Metab_PyrdxlP-dep_enz"/>
</dbReference>
<keyword evidence="3 8" id="KW-0663">Pyridoxal phosphate</keyword>
<evidence type="ECO:0000313" key="9">
    <source>
        <dbReference type="EMBL" id="CAA9568593.1"/>
    </source>
</evidence>
<dbReference type="PANTHER" id="PTHR43500">
    <property type="entry name" value="CYSTATHIONINE BETA-LYASE-RELATED"/>
    <property type="match status" value="1"/>
</dbReference>
<dbReference type="GO" id="GO:0047804">
    <property type="term" value="F:cysteine-S-conjugate beta-lyase activity"/>
    <property type="evidence" value="ECO:0007669"/>
    <property type="project" value="UniProtKB-EC"/>
</dbReference>
<proteinExistence type="inferred from homology"/>
<dbReference type="EC" id="4.4.1.8" evidence="9"/>
<reference evidence="9" key="1">
    <citation type="submission" date="2020-02" db="EMBL/GenBank/DDBJ databases">
        <authorList>
            <person name="Meier V. D."/>
        </authorList>
    </citation>
    <scope>NUCLEOTIDE SEQUENCE</scope>
    <source>
        <strain evidence="9">AVDCRST_MAG19</strain>
    </source>
</reference>
<dbReference type="InterPro" id="IPR015422">
    <property type="entry name" value="PyrdxlP-dep_Trfase_small"/>
</dbReference>
<evidence type="ECO:0000256" key="5">
    <source>
        <dbReference type="ARBA" id="ARBA00046315"/>
    </source>
</evidence>
<dbReference type="Gene3D" id="3.90.1150.10">
    <property type="entry name" value="Aspartate Aminotransferase, domain 1"/>
    <property type="match status" value="1"/>
</dbReference>
<organism evidence="9">
    <name type="scientific">uncultured Thermomicrobiales bacterium</name>
    <dbReference type="NCBI Taxonomy" id="1645740"/>
    <lineage>
        <taxon>Bacteria</taxon>
        <taxon>Pseudomonadati</taxon>
        <taxon>Thermomicrobiota</taxon>
        <taxon>Thermomicrobia</taxon>
        <taxon>Thermomicrobiales</taxon>
        <taxon>environmental samples</taxon>
    </lineage>
</organism>
<evidence type="ECO:0000256" key="4">
    <source>
        <dbReference type="ARBA" id="ARBA00023239"/>
    </source>
</evidence>
<evidence type="ECO:0000256" key="2">
    <source>
        <dbReference type="ARBA" id="ARBA00009077"/>
    </source>
</evidence>
<dbReference type="GO" id="GO:0019450">
    <property type="term" value="P:L-cysteine catabolic process to pyruvate"/>
    <property type="evidence" value="ECO:0007669"/>
    <property type="project" value="TreeGrafter"/>
</dbReference>
<evidence type="ECO:0000256" key="7">
    <source>
        <dbReference type="ARBA" id="ARBA00047625"/>
    </source>
</evidence>
<evidence type="ECO:0000256" key="8">
    <source>
        <dbReference type="RuleBase" id="RU362118"/>
    </source>
</evidence>
<evidence type="ECO:0000256" key="1">
    <source>
        <dbReference type="ARBA" id="ARBA00001933"/>
    </source>
</evidence>
<protein>
    <submittedName>
        <fullName evidence="9">Cystathionine beta-lyase</fullName>
        <ecNumber evidence="9">4.4.1.8</ecNumber>
    </submittedName>
</protein>
<dbReference type="InterPro" id="IPR006233">
    <property type="entry name" value="Cys_b_lyase_bac"/>
</dbReference>